<evidence type="ECO:0000256" key="8">
    <source>
        <dbReference type="SAM" id="MobiDB-lite"/>
    </source>
</evidence>
<keyword evidence="4" id="KW-0272">Extracellular matrix</keyword>
<evidence type="ECO:0000256" key="3">
    <source>
        <dbReference type="ARBA" id="ARBA00022525"/>
    </source>
</evidence>
<keyword evidence="10" id="KW-1185">Reference proteome</keyword>
<dbReference type="AlphaFoldDB" id="A0AAV2KD09"/>
<accession>A0AAV2KD09</accession>
<protein>
    <submittedName>
        <fullName evidence="9">Uncharacterized protein</fullName>
    </submittedName>
</protein>
<evidence type="ECO:0000256" key="1">
    <source>
        <dbReference type="ARBA" id="ARBA00004498"/>
    </source>
</evidence>
<dbReference type="InterPro" id="IPR008673">
    <property type="entry name" value="MAGP"/>
</dbReference>
<evidence type="ECO:0000256" key="5">
    <source>
        <dbReference type="ARBA" id="ARBA00022729"/>
    </source>
</evidence>
<reference evidence="9 10" key="1">
    <citation type="submission" date="2024-04" db="EMBL/GenBank/DDBJ databases">
        <authorList>
            <person name="Waldvogel A.-M."/>
            <person name="Schoenle A."/>
        </authorList>
    </citation>
    <scope>NUCLEOTIDE SEQUENCE [LARGE SCALE GENOMIC DNA]</scope>
</reference>
<dbReference type="Proteomes" id="UP001497482">
    <property type="component" value="Chromosome 18"/>
</dbReference>
<evidence type="ECO:0000256" key="2">
    <source>
        <dbReference type="ARBA" id="ARBA00005317"/>
    </source>
</evidence>
<evidence type="ECO:0000256" key="4">
    <source>
        <dbReference type="ARBA" id="ARBA00022530"/>
    </source>
</evidence>
<gene>
    <name evidence="9" type="ORF">KC01_LOCUS17750</name>
</gene>
<dbReference type="PANTHER" id="PTHR16485:SF7">
    <property type="entry name" value="MICROFIBRIL-ASSOCIATED PROTEIN 5"/>
    <property type="match status" value="1"/>
</dbReference>
<keyword evidence="3" id="KW-0964">Secreted</keyword>
<name>A0AAV2KD09_KNICA</name>
<dbReference type="Pfam" id="PF05507">
    <property type="entry name" value="MAGP"/>
    <property type="match status" value="1"/>
</dbReference>
<keyword evidence="6" id="KW-1015">Disulfide bond</keyword>
<keyword evidence="5" id="KW-0732">Signal</keyword>
<comment type="subcellular location">
    <subcellularLocation>
        <location evidence="1">Secreted</location>
        <location evidence="1">Extracellular space</location>
        <location evidence="1">Extracellular matrix</location>
    </subcellularLocation>
</comment>
<organism evidence="9 10">
    <name type="scientific">Knipowitschia caucasica</name>
    <name type="common">Caucasian dwarf goby</name>
    <name type="synonym">Pomatoschistus caucasicus</name>
    <dbReference type="NCBI Taxonomy" id="637954"/>
    <lineage>
        <taxon>Eukaryota</taxon>
        <taxon>Metazoa</taxon>
        <taxon>Chordata</taxon>
        <taxon>Craniata</taxon>
        <taxon>Vertebrata</taxon>
        <taxon>Euteleostomi</taxon>
        <taxon>Actinopterygii</taxon>
        <taxon>Neopterygii</taxon>
        <taxon>Teleostei</taxon>
        <taxon>Neoteleostei</taxon>
        <taxon>Acanthomorphata</taxon>
        <taxon>Gobiaria</taxon>
        <taxon>Gobiiformes</taxon>
        <taxon>Gobioidei</taxon>
        <taxon>Gobiidae</taxon>
        <taxon>Gobiinae</taxon>
        <taxon>Knipowitschia</taxon>
    </lineage>
</organism>
<sequence length="132" mass="15693">MERGGAKGRSRKRGRQRLIKEKQRTTTQTYLLWLINLCPHESREWPPSQWSCSSALSRVHSWGPDREHRGAWVLTFSLSRMYVINNEICTRTVCAQDEHMKAELCRERSGWPRRIQRSANQKRRCRSRRGNL</sequence>
<keyword evidence="7" id="KW-0325">Glycoprotein</keyword>
<dbReference type="PANTHER" id="PTHR16485">
    <property type="entry name" value="MICROFIBRILLAR-ASSOCIATED PROTEIN 2"/>
    <property type="match status" value="1"/>
</dbReference>
<comment type="similarity">
    <text evidence="2">Belongs to the MFAP family.</text>
</comment>
<feature type="compositionally biased region" description="Basic residues" evidence="8">
    <location>
        <begin position="1"/>
        <end position="17"/>
    </location>
</feature>
<dbReference type="GO" id="GO:0001527">
    <property type="term" value="C:microfibril"/>
    <property type="evidence" value="ECO:0007669"/>
    <property type="project" value="InterPro"/>
</dbReference>
<feature type="region of interest" description="Disordered" evidence="8">
    <location>
        <begin position="1"/>
        <end position="20"/>
    </location>
</feature>
<evidence type="ECO:0000256" key="6">
    <source>
        <dbReference type="ARBA" id="ARBA00023157"/>
    </source>
</evidence>
<proteinExistence type="inferred from homology"/>
<evidence type="ECO:0000256" key="7">
    <source>
        <dbReference type="ARBA" id="ARBA00023180"/>
    </source>
</evidence>
<evidence type="ECO:0000313" key="10">
    <source>
        <dbReference type="Proteomes" id="UP001497482"/>
    </source>
</evidence>
<evidence type="ECO:0000313" key="9">
    <source>
        <dbReference type="EMBL" id="CAL1587833.1"/>
    </source>
</evidence>
<dbReference type="GO" id="GO:0048048">
    <property type="term" value="P:embryonic eye morphogenesis"/>
    <property type="evidence" value="ECO:0007669"/>
    <property type="project" value="TreeGrafter"/>
</dbReference>
<dbReference type="EMBL" id="OZ035840">
    <property type="protein sequence ID" value="CAL1587833.1"/>
    <property type="molecule type" value="Genomic_DNA"/>
</dbReference>